<proteinExistence type="predicted"/>
<organism evidence="1 2">
    <name type="scientific">Ameca splendens</name>
    <dbReference type="NCBI Taxonomy" id="208324"/>
    <lineage>
        <taxon>Eukaryota</taxon>
        <taxon>Metazoa</taxon>
        <taxon>Chordata</taxon>
        <taxon>Craniata</taxon>
        <taxon>Vertebrata</taxon>
        <taxon>Euteleostomi</taxon>
        <taxon>Actinopterygii</taxon>
        <taxon>Neopterygii</taxon>
        <taxon>Teleostei</taxon>
        <taxon>Neoteleostei</taxon>
        <taxon>Acanthomorphata</taxon>
        <taxon>Ovalentaria</taxon>
        <taxon>Atherinomorphae</taxon>
        <taxon>Cyprinodontiformes</taxon>
        <taxon>Goodeidae</taxon>
        <taxon>Ameca</taxon>
    </lineage>
</organism>
<protein>
    <submittedName>
        <fullName evidence="1">Uncharacterized protein</fullName>
    </submittedName>
</protein>
<accession>A0ABV0Z802</accession>
<dbReference type="EMBL" id="JAHRIP010056624">
    <property type="protein sequence ID" value="MEQ2302230.1"/>
    <property type="molecule type" value="Genomic_DNA"/>
</dbReference>
<keyword evidence="2" id="KW-1185">Reference proteome</keyword>
<gene>
    <name evidence="1" type="ORF">AMECASPLE_004558</name>
</gene>
<reference evidence="1 2" key="1">
    <citation type="submission" date="2021-06" db="EMBL/GenBank/DDBJ databases">
        <authorList>
            <person name="Palmer J.M."/>
        </authorList>
    </citation>
    <scope>NUCLEOTIDE SEQUENCE [LARGE SCALE GENOMIC DNA]</scope>
    <source>
        <strain evidence="1 2">AS_MEX2019</strain>
        <tissue evidence="1">Muscle</tissue>
    </source>
</reference>
<comment type="caution">
    <text evidence="1">The sequence shown here is derived from an EMBL/GenBank/DDBJ whole genome shotgun (WGS) entry which is preliminary data.</text>
</comment>
<dbReference type="Proteomes" id="UP001469553">
    <property type="component" value="Unassembled WGS sequence"/>
</dbReference>
<evidence type="ECO:0000313" key="2">
    <source>
        <dbReference type="Proteomes" id="UP001469553"/>
    </source>
</evidence>
<evidence type="ECO:0000313" key="1">
    <source>
        <dbReference type="EMBL" id="MEQ2302230.1"/>
    </source>
</evidence>
<name>A0ABV0Z802_9TELE</name>
<sequence length="88" mass="9934">MNHCIFPSRLAAPRKMAFTGAYFASPPNIDSTGPIAYWKNDWVSCLHPQGSTRPDSLTDDQRTVVPVCLFHLFLTYTKHRAQNLGLNK</sequence>